<evidence type="ECO:0000256" key="12">
    <source>
        <dbReference type="SAM" id="Phobius"/>
    </source>
</evidence>
<protein>
    <recommendedName>
        <fullName evidence="15">Otopetrin</fullName>
    </recommendedName>
</protein>
<evidence type="ECO:0000256" key="8">
    <source>
        <dbReference type="ARBA" id="ARBA00023065"/>
    </source>
</evidence>
<feature type="transmembrane region" description="Helical" evidence="12">
    <location>
        <begin position="744"/>
        <end position="766"/>
    </location>
</feature>
<feature type="compositionally biased region" description="Acidic residues" evidence="11">
    <location>
        <begin position="201"/>
        <end position="214"/>
    </location>
</feature>
<sequence length="862" mass="95200">MSRLRKIFSRKSITAIAAPFTFQDSQTGVLEVNTSSRGSSYLNLDSELDSDMDKMIPVVQDHPLSRASLRAENNNTVDVQQLESYIGTAKNFRDYPTGEKNDQNRSRVSLEKPNTNLSMMLGSSAGSSSLEEEGTASDPEEGLSEPFTKDRVSFVGVDPPGVSPPDSPEVGGLVSPGPKVMSIPPTPRSVSMILPSKSPESVEDSTDDQEDEGQASEALIAGAVANGNARIVGPQISDDSGIGANGGAERGSMAGGASLKRSLHIDIPNPRPVISRASSYGGSVSSLPITPKGGGLRHIGPNDKDSLVIILSALYAKLLIVLGICFPMAEVISRRIPPAVYEGFYLYLYLGSIFFLLFMYCFVFPKQKATRVPKRTNSRISEYTASMLDKFRIITKTRADRSNKVPAYELKTSHAGSFYLRLGAVAFGTGSMIYSGLEFGQFFEYESTDQCSILHNLTPATRMAFTFFQLYFIFINSRVAINRFTTLARFGLMHMISSNLCVWLHVLIQETKHQIFDLASNETHQPHVIRADLLGSVTSETNRSASSHVTDQAVPHVQRSRRSFPDSYCGQRANIMGELVQNASPFLFPCTIEYSLICAGVLYIMWKNVSSSKIVSSDTASVTIYAARQRHYYQVDCAKANKGLFTGLLVLVLSIISLILFFVLINKPGYRNIAVLEAHIAELVVYILASLATITALVQVRELRYNRSRNLNLESILLIVAQSGLYLYNVFSIIGGHFDAGDSTMLAILTALACLIQGSLQTMFILDASRRYVASHDQAERKPGREMVTFLILCNFSMWAINTLETRRADSNPVQMHFYGFWAWTIITHVTAPLVIFFRFHSTVCLCDIWKRAYKVKSDYLT</sequence>
<feature type="transmembrane region" description="Helical" evidence="12">
    <location>
        <begin position="457"/>
        <end position="475"/>
    </location>
</feature>
<dbReference type="PANTHER" id="PTHR21522">
    <property type="entry name" value="PROTON CHANNEL OTOP"/>
    <property type="match status" value="1"/>
</dbReference>
<name>A0A7M7J823_VARDE</name>
<dbReference type="EnsemblMetazoa" id="XM_022788671">
    <property type="protein sequence ID" value="XP_022644406"/>
    <property type="gene ID" value="LOC111243318"/>
</dbReference>
<dbReference type="OMA" id="CCNSKID"/>
<keyword evidence="10" id="KW-0407">Ion channel</keyword>
<keyword evidence="8" id="KW-0406">Ion transport</keyword>
<feature type="transmembrane region" description="Helical" evidence="12">
    <location>
        <begin position="787"/>
        <end position="804"/>
    </location>
</feature>
<dbReference type="InParanoid" id="A0A7M7J823"/>
<evidence type="ECO:0000313" key="13">
    <source>
        <dbReference type="EnsemblMetazoa" id="XP_022644406"/>
    </source>
</evidence>
<reference evidence="13" key="1">
    <citation type="submission" date="2021-01" db="UniProtKB">
        <authorList>
            <consortium name="EnsemblMetazoa"/>
        </authorList>
    </citation>
    <scope>IDENTIFICATION</scope>
</reference>
<evidence type="ECO:0000256" key="5">
    <source>
        <dbReference type="ARBA" id="ARBA00022692"/>
    </source>
</evidence>
<dbReference type="Pfam" id="PF03189">
    <property type="entry name" value="Otopetrin"/>
    <property type="match status" value="1"/>
</dbReference>
<dbReference type="PANTHER" id="PTHR21522:SF61">
    <property type="entry name" value="PROTON CHANNEL OTOPLC"/>
    <property type="match status" value="1"/>
</dbReference>
<feature type="compositionally biased region" description="Low complexity" evidence="11">
    <location>
        <begin position="117"/>
        <end position="129"/>
    </location>
</feature>
<feature type="region of interest" description="Disordered" evidence="11">
    <location>
        <begin position="90"/>
        <end position="180"/>
    </location>
</feature>
<feature type="compositionally biased region" description="Basic and acidic residues" evidence="11">
    <location>
        <begin position="91"/>
        <end position="110"/>
    </location>
</feature>
<evidence type="ECO:0000256" key="2">
    <source>
        <dbReference type="ARBA" id="ARBA00006513"/>
    </source>
</evidence>
<dbReference type="AlphaFoldDB" id="A0A7M7J823"/>
<feature type="transmembrane region" description="Helical" evidence="12">
    <location>
        <begin position="643"/>
        <end position="663"/>
    </location>
</feature>
<evidence type="ECO:0000256" key="11">
    <source>
        <dbReference type="SAM" id="MobiDB-lite"/>
    </source>
</evidence>
<evidence type="ECO:0008006" key="15">
    <source>
        <dbReference type="Google" id="ProtNLM"/>
    </source>
</evidence>
<dbReference type="InterPro" id="IPR004878">
    <property type="entry name" value="Otopetrin"/>
</dbReference>
<comment type="similarity">
    <text evidence="2">Belongs to the otopetrin family.</text>
</comment>
<dbReference type="GO" id="GO:0015252">
    <property type="term" value="F:proton channel activity"/>
    <property type="evidence" value="ECO:0007669"/>
    <property type="project" value="InterPro"/>
</dbReference>
<organism evidence="13 14">
    <name type="scientific">Varroa destructor</name>
    <name type="common">Honeybee mite</name>
    <dbReference type="NCBI Taxonomy" id="109461"/>
    <lineage>
        <taxon>Eukaryota</taxon>
        <taxon>Metazoa</taxon>
        <taxon>Ecdysozoa</taxon>
        <taxon>Arthropoda</taxon>
        <taxon>Chelicerata</taxon>
        <taxon>Arachnida</taxon>
        <taxon>Acari</taxon>
        <taxon>Parasitiformes</taxon>
        <taxon>Mesostigmata</taxon>
        <taxon>Gamasina</taxon>
        <taxon>Dermanyssoidea</taxon>
        <taxon>Varroidae</taxon>
        <taxon>Varroa</taxon>
    </lineage>
</organism>
<keyword evidence="14" id="KW-1185">Reference proteome</keyword>
<keyword evidence="4" id="KW-1003">Cell membrane</keyword>
<dbReference type="RefSeq" id="XP_022644406.1">
    <property type="nucleotide sequence ID" value="XM_022788671.1"/>
</dbReference>
<proteinExistence type="inferred from homology"/>
<evidence type="ECO:0000313" key="14">
    <source>
        <dbReference type="Proteomes" id="UP000594260"/>
    </source>
</evidence>
<feature type="transmembrane region" description="Helical" evidence="12">
    <location>
        <begin position="816"/>
        <end position="838"/>
    </location>
</feature>
<evidence type="ECO:0000256" key="3">
    <source>
        <dbReference type="ARBA" id="ARBA00022448"/>
    </source>
</evidence>
<dbReference type="GO" id="GO:0005886">
    <property type="term" value="C:plasma membrane"/>
    <property type="evidence" value="ECO:0007669"/>
    <property type="project" value="UniProtKB-SubCell"/>
</dbReference>
<evidence type="ECO:0000256" key="10">
    <source>
        <dbReference type="ARBA" id="ARBA00023303"/>
    </source>
</evidence>
<dbReference type="GeneID" id="111243318"/>
<feature type="transmembrane region" description="Helical" evidence="12">
    <location>
        <begin position="487"/>
        <end position="508"/>
    </location>
</feature>
<comment type="subcellular location">
    <subcellularLocation>
        <location evidence="1">Cell membrane</location>
        <topology evidence="1">Multi-pass membrane protein</topology>
    </subcellularLocation>
</comment>
<keyword evidence="7 12" id="KW-1133">Transmembrane helix</keyword>
<evidence type="ECO:0000256" key="1">
    <source>
        <dbReference type="ARBA" id="ARBA00004651"/>
    </source>
</evidence>
<keyword evidence="3" id="KW-0813">Transport</keyword>
<evidence type="ECO:0000256" key="9">
    <source>
        <dbReference type="ARBA" id="ARBA00023136"/>
    </source>
</evidence>
<evidence type="ECO:0000256" key="7">
    <source>
        <dbReference type="ARBA" id="ARBA00022989"/>
    </source>
</evidence>
<keyword evidence="9 12" id="KW-0472">Membrane</keyword>
<evidence type="ECO:0000256" key="6">
    <source>
        <dbReference type="ARBA" id="ARBA00022781"/>
    </source>
</evidence>
<feature type="transmembrane region" description="Helical" evidence="12">
    <location>
        <begin position="586"/>
        <end position="606"/>
    </location>
</feature>
<feature type="transmembrane region" description="Helical" evidence="12">
    <location>
        <begin position="418"/>
        <end position="437"/>
    </location>
</feature>
<feature type="transmembrane region" description="Helical" evidence="12">
    <location>
        <begin position="715"/>
        <end position="738"/>
    </location>
</feature>
<dbReference type="EnsemblMetazoa" id="XM_022788670">
    <property type="protein sequence ID" value="XP_022644405"/>
    <property type="gene ID" value="LOC111243318"/>
</dbReference>
<accession>A0A7M7J823</accession>
<dbReference type="RefSeq" id="XP_022644405.1">
    <property type="nucleotide sequence ID" value="XM_022788670.1"/>
</dbReference>
<dbReference type="KEGG" id="vde:111243318"/>
<feature type="transmembrane region" description="Helical" evidence="12">
    <location>
        <begin position="683"/>
        <end position="703"/>
    </location>
</feature>
<dbReference type="Proteomes" id="UP000594260">
    <property type="component" value="Unplaced"/>
</dbReference>
<feature type="transmembrane region" description="Helical" evidence="12">
    <location>
        <begin position="307"/>
        <end position="329"/>
    </location>
</feature>
<feature type="region of interest" description="Disordered" evidence="11">
    <location>
        <begin position="193"/>
        <end position="214"/>
    </location>
</feature>
<feature type="compositionally biased region" description="Acidic residues" evidence="11">
    <location>
        <begin position="130"/>
        <end position="143"/>
    </location>
</feature>
<dbReference type="OrthoDB" id="6429739at2759"/>
<feature type="transmembrane region" description="Helical" evidence="12">
    <location>
        <begin position="344"/>
        <end position="365"/>
    </location>
</feature>
<keyword evidence="5 12" id="KW-0812">Transmembrane</keyword>
<evidence type="ECO:0000256" key="4">
    <source>
        <dbReference type="ARBA" id="ARBA00022475"/>
    </source>
</evidence>
<keyword evidence="6" id="KW-0375">Hydrogen ion transport</keyword>